<comment type="caution">
    <text evidence="3">The sequence shown here is derived from an EMBL/GenBank/DDBJ whole genome shotgun (WGS) entry which is preliminary data.</text>
</comment>
<evidence type="ECO:0000313" key="3">
    <source>
        <dbReference type="EMBL" id="CAJ1937459.1"/>
    </source>
</evidence>
<protein>
    <submittedName>
        <fullName evidence="3">Uncharacterized protein</fullName>
    </submittedName>
</protein>
<dbReference type="AlphaFoldDB" id="A0AAD2CKR3"/>
<proteinExistence type="predicted"/>
<dbReference type="EMBL" id="CAKOGP040000648">
    <property type="protein sequence ID" value="CAJ1937459.1"/>
    <property type="molecule type" value="Genomic_DNA"/>
</dbReference>
<evidence type="ECO:0000256" key="2">
    <source>
        <dbReference type="SAM" id="MobiDB-lite"/>
    </source>
</evidence>
<feature type="compositionally biased region" description="Polar residues" evidence="2">
    <location>
        <begin position="225"/>
        <end position="263"/>
    </location>
</feature>
<evidence type="ECO:0000313" key="4">
    <source>
        <dbReference type="Proteomes" id="UP001295423"/>
    </source>
</evidence>
<accession>A0AAD2CKR3</accession>
<sequence>MKTEFTERESRIIMSLWGNVKAGAAAAANKAADATKLAGHKTKLKADLVFCDRETSNCKKAFGVSMYDHISPLSQTADFYAAHDDLTEILRPSLIIAQKEIQALAAKRVKLKEDLAAAEARRAGAFPTPAETAGQKVLNFGKASAMHSNETKMKAEISMLDARIKGFKQDFGLSLFTILAEAEDTRGYLPSDRQVRSIYDQTRQDINKLLAKKEKKSEELKALSGGNSELSSHRNNSTQQQKNGGFSDNLPSNANHTGTLSNSKDPDLLML</sequence>
<keyword evidence="1" id="KW-0175">Coiled coil</keyword>
<evidence type="ECO:0000256" key="1">
    <source>
        <dbReference type="SAM" id="Coils"/>
    </source>
</evidence>
<gene>
    <name evidence="3" type="ORF">CYCCA115_LOCUS5666</name>
</gene>
<organism evidence="3 4">
    <name type="scientific">Cylindrotheca closterium</name>
    <dbReference type="NCBI Taxonomy" id="2856"/>
    <lineage>
        <taxon>Eukaryota</taxon>
        <taxon>Sar</taxon>
        <taxon>Stramenopiles</taxon>
        <taxon>Ochrophyta</taxon>
        <taxon>Bacillariophyta</taxon>
        <taxon>Bacillariophyceae</taxon>
        <taxon>Bacillariophycidae</taxon>
        <taxon>Bacillariales</taxon>
        <taxon>Bacillariaceae</taxon>
        <taxon>Cylindrotheca</taxon>
    </lineage>
</organism>
<feature type="coiled-coil region" evidence="1">
    <location>
        <begin position="94"/>
        <end position="121"/>
    </location>
</feature>
<name>A0AAD2CKR3_9STRA</name>
<dbReference type="Proteomes" id="UP001295423">
    <property type="component" value="Unassembled WGS sequence"/>
</dbReference>
<reference evidence="3" key="1">
    <citation type="submission" date="2023-08" db="EMBL/GenBank/DDBJ databases">
        <authorList>
            <person name="Audoor S."/>
            <person name="Bilcke G."/>
        </authorList>
    </citation>
    <scope>NUCLEOTIDE SEQUENCE</scope>
</reference>
<feature type="region of interest" description="Disordered" evidence="2">
    <location>
        <begin position="214"/>
        <end position="271"/>
    </location>
</feature>
<keyword evidence="4" id="KW-1185">Reference proteome</keyword>